<evidence type="ECO:0008006" key="4">
    <source>
        <dbReference type="Google" id="ProtNLM"/>
    </source>
</evidence>
<dbReference type="Proteomes" id="UP000284605">
    <property type="component" value="Unassembled WGS sequence"/>
</dbReference>
<keyword evidence="3" id="KW-1185">Reference proteome</keyword>
<protein>
    <recommendedName>
        <fullName evidence="4">DUF2497 domain-containing protein</fullName>
    </recommendedName>
</protein>
<accession>A0A418WNP5</accession>
<evidence type="ECO:0000313" key="3">
    <source>
        <dbReference type="Proteomes" id="UP000284605"/>
    </source>
</evidence>
<organism evidence="2 3">
    <name type="scientific">Oleomonas cavernae</name>
    <dbReference type="NCBI Taxonomy" id="2320859"/>
    <lineage>
        <taxon>Bacteria</taxon>
        <taxon>Pseudomonadati</taxon>
        <taxon>Pseudomonadota</taxon>
        <taxon>Alphaproteobacteria</taxon>
        <taxon>Acetobacterales</taxon>
        <taxon>Acetobacteraceae</taxon>
        <taxon>Oleomonas</taxon>
    </lineage>
</organism>
<feature type="region of interest" description="Disordered" evidence="1">
    <location>
        <begin position="1"/>
        <end position="70"/>
    </location>
</feature>
<dbReference type="AlphaFoldDB" id="A0A418WNP5"/>
<evidence type="ECO:0000256" key="1">
    <source>
        <dbReference type="SAM" id="MobiDB-lite"/>
    </source>
</evidence>
<feature type="compositionally biased region" description="Basic and acidic residues" evidence="1">
    <location>
        <begin position="1"/>
        <end position="11"/>
    </location>
</feature>
<reference evidence="2 3" key="1">
    <citation type="submission" date="2018-09" db="EMBL/GenBank/DDBJ databases">
        <authorList>
            <person name="Zhu H."/>
        </authorList>
    </citation>
    <scope>NUCLEOTIDE SEQUENCE [LARGE SCALE GENOMIC DNA]</scope>
    <source>
        <strain evidence="2 3">K1W22B-8</strain>
    </source>
</reference>
<dbReference type="EMBL" id="QYUK01000009">
    <property type="protein sequence ID" value="RJF92855.1"/>
    <property type="molecule type" value="Genomic_DNA"/>
</dbReference>
<name>A0A418WNP5_9PROT</name>
<sequence length="70" mass="7396">MTDELKREGEGAKGAADPTMEEILASIRRIIAEDGDGRPEGPPPMPSRPAMPLETLRGTRPGTPPAKSST</sequence>
<evidence type="ECO:0000313" key="2">
    <source>
        <dbReference type="EMBL" id="RJF92855.1"/>
    </source>
</evidence>
<gene>
    <name evidence="2" type="ORF">D3874_03660</name>
</gene>
<comment type="caution">
    <text evidence="2">The sequence shown here is derived from an EMBL/GenBank/DDBJ whole genome shotgun (WGS) entry which is preliminary data.</text>
</comment>
<feature type="compositionally biased region" description="Pro residues" evidence="1">
    <location>
        <begin position="40"/>
        <end position="49"/>
    </location>
</feature>
<proteinExistence type="predicted"/>
<feature type="compositionally biased region" description="Basic and acidic residues" evidence="1">
    <location>
        <begin position="30"/>
        <end position="39"/>
    </location>
</feature>